<proteinExistence type="inferred from homology"/>
<feature type="transmembrane region" description="Helical" evidence="10">
    <location>
        <begin position="462"/>
        <end position="481"/>
    </location>
</feature>
<comment type="subcellular location">
    <subcellularLocation>
        <location evidence="1">Cell membrane</location>
        <topology evidence="1">Multi-pass membrane protein</topology>
    </subcellularLocation>
</comment>
<feature type="compositionally biased region" description="Basic and acidic residues" evidence="9">
    <location>
        <begin position="1"/>
        <end position="24"/>
    </location>
</feature>
<keyword evidence="8" id="KW-0813">Transport</keyword>
<keyword evidence="2" id="KW-1003">Cell membrane</keyword>
<evidence type="ECO:0000256" key="8">
    <source>
        <dbReference type="RuleBase" id="RU003346"/>
    </source>
</evidence>
<evidence type="ECO:0000256" key="2">
    <source>
        <dbReference type="ARBA" id="ARBA00022475"/>
    </source>
</evidence>
<feature type="transmembrane region" description="Helical" evidence="10">
    <location>
        <begin position="245"/>
        <end position="265"/>
    </location>
</feature>
<evidence type="ECO:0000256" key="1">
    <source>
        <dbReference type="ARBA" id="ARBA00004651"/>
    </source>
</evidence>
<keyword evidence="13" id="KW-1185">Reference proteome</keyword>
<keyword evidence="5 10" id="KW-0472">Membrane</keyword>
<dbReference type="InterPro" id="IPR020846">
    <property type="entry name" value="MFS_dom"/>
</dbReference>
<dbReference type="NCBIfam" id="TIGR00879">
    <property type="entry name" value="SP"/>
    <property type="match status" value="1"/>
</dbReference>
<dbReference type="STRING" id="178035.A0A154PHJ7"/>
<accession>A0A154PHJ7</accession>
<evidence type="ECO:0000259" key="11">
    <source>
        <dbReference type="PROSITE" id="PS50850"/>
    </source>
</evidence>
<keyword evidence="4 10" id="KW-1133">Transmembrane helix</keyword>
<feature type="domain" description="Major facilitator superfamily (MFS) profile" evidence="11">
    <location>
        <begin position="85"/>
        <end position="516"/>
    </location>
</feature>
<dbReference type="PANTHER" id="PTHR48021">
    <property type="match status" value="1"/>
</dbReference>
<evidence type="ECO:0000256" key="4">
    <source>
        <dbReference type="ARBA" id="ARBA00022989"/>
    </source>
</evidence>
<dbReference type="InterPro" id="IPR003663">
    <property type="entry name" value="Sugar/inositol_transpt"/>
</dbReference>
<feature type="transmembrane region" description="Helical" evidence="10">
    <location>
        <begin position="190"/>
        <end position="208"/>
    </location>
</feature>
<keyword evidence="6" id="KW-0325">Glycoprotein</keyword>
<dbReference type="InterPro" id="IPR005828">
    <property type="entry name" value="MFS_sugar_transport-like"/>
</dbReference>
<dbReference type="GO" id="GO:0051119">
    <property type="term" value="F:sugar transmembrane transporter activity"/>
    <property type="evidence" value="ECO:0007669"/>
    <property type="project" value="InterPro"/>
</dbReference>
<evidence type="ECO:0000313" key="12">
    <source>
        <dbReference type="EMBL" id="KZC10964.1"/>
    </source>
</evidence>
<dbReference type="InterPro" id="IPR044775">
    <property type="entry name" value="MFS_ERD6/Tret1-like"/>
</dbReference>
<keyword evidence="3 10" id="KW-0812">Transmembrane</keyword>
<evidence type="ECO:0000256" key="9">
    <source>
        <dbReference type="SAM" id="MobiDB-lite"/>
    </source>
</evidence>
<feature type="transmembrane region" description="Helical" evidence="10">
    <location>
        <begin position="325"/>
        <end position="347"/>
    </location>
</feature>
<dbReference type="OrthoDB" id="4142200at2759"/>
<dbReference type="InterPro" id="IPR036259">
    <property type="entry name" value="MFS_trans_sf"/>
</dbReference>
<reference evidence="12 13" key="1">
    <citation type="submission" date="2015-07" db="EMBL/GenBank/DDBJ databases">
        <title>The genome of Dufourea novaeangliae.</title>
        <authorList>
            <person name="Pan H."/>
            <person name="Kapheim K."/>
        </authorList>
    </citation>
    <scope>NUCLEOTIDE SEQUENCE [LARGE SCALE GENOMIC DNA]</scope>
    <source>
        <strain evidence="12">0120121106</strain>
        <tissue evidence="12">Whole body</tissue>
    </source>
</reference>
<feature type="transmembrane region" description="Helical" evidence="10">
    <location>
        <begin position="133"/>
        <end position="151"/>
    </location>
</feature>
<dbReference type="Gene3D" id="1.20.1250.20">
    <property type="entry name" value="MFS general substrate transporter like domains"/>
    <property type="match status" value="1"/>
</dbReference>
<dbReference type="GO" id="GO:0005886">
    <property type="term" value="C:plasma membrane"/>
    <property type="evidence" value="ECO:0007669"/>
    <property type="project" value="UniProtKB-SubCell"/>
</dbReference>
<evidence type="ECO:0000256" key="7">
    <source>
        <dbReference type="ARBA" id="ARBA00024348"/>
    </source>
</evidence>
<evidence type="ECO:0000313" key="13">
    <source>
        <dbReference type="Proteomes" id="UP000076502"/>
    </source>
</evidence>
<dbReference type="PROSITE" id="PS00216">
    <property type="entry name" value="SUGAR_TRANSPORT_1"/>
    <property type="match status" value="1"/>
</dbReference>
<dbReference type="SUPFAM" id="SSF103473">
    <property type="entry name" value="MFS general substrate transporter"/>
    <property type="match status" value="1"/>
</dbReference>
<feature type="transmembrane region" description="Helical" evidence="10">
    <location>
        <begin position="423"/>
        <end position="441"/>
    </location>
</feature>
<dbReference type="InterPro" id="IPR005829">
    <property type="entry name" value="Sugar_transporter_CS"/>
</dbReference>
<dbReference type="CDD" id="cd17358">
    <property type="entry name" value="MFS_GLUT6_8_Class3_like"/>
    <property type="match status" value="1"/>
</dbReference>
<organism evidence="12 13">
    <name type="scientific">Dufourea novaeangliae</name>
    <name type="common">Sweat bee</name>
    <dbReference type="NCBI Taxonomy" id="178035"/>
    <lineage>
        <taxon>Eukaryota</taxon>
        <taxon>Metazoa</taxon>
        <taxon>Ecdysozoa</taxon>
        <taxon>Arthropoda</taxon>
        <taxon>Hexapoda</taxon>
        <taxon>Insecta</taxon>
        <taxon>Pterygota</taxon>
        <taxon>Neoptera</taxon>
        <taxon>Endopterygota</taxon>
        <taxon>Hymenoptera</taxon>
        <taxon>Apocrita</taxon>
        <taxon>Aculeata</taxon>
        <taxon>Apoidea</taxon>
        <taxon>Anthophila</taxon>
        <taxon>Halictidae</taxon>
        <taxon>Rophitinae</taxon>
        <taxon>Dufourea</taxon>
    </lineage>
</organism>
<protein>
    <submittedName>
        <fullName evidence="12">Facilitated trehalose transporter Tret1</fullName>
    </submittedName>
</protein>
<dbReference type="InterPro" id="IPR050549">
    <property type="entry name" value="MFS_Trehalose_Transporter"/>
</dbReference>
<dbReference type="AlphaFoldDB" id="A0A154PHJ7"/>
<feature type="transmembrane region" description="Helical" evidence="10">
    <location>
        <begin position="359"/>
        <end position="383"/>
    </location>
</feature>
<dbReference type="FunFam" id="1.20.1250.20:FF:000055">
    <property type="entry name" value="Facilitated trehalose transporter Tret1-2 homolog"/>
    <property type="match status" value="1"/>
</dbReference>
<name>A0A154PHJ7_DUFNO</name>
<evidence type="ECO:0000256" key="10">
    <source>
        <dbReference type="SAM" id="Phobius"/>
    </source>
</evidence>
<dbReference type="Proteomes" id="UP000076502">
    <property type="component" value="Unassembled WGS sequence"/>
</dbReference>
<sequence length="542" mass="59097">MAPTHGDEEIEGRYKERKAYKERPYAYSPVPASSSTEVHDTTTLDRHTDRNGAGRYDHRLGSTTINGVNGKCPVNNMAEKGSTTLQYVAAAAANLCTMAAGAMLGWTSPVLPKLMKNTEDSPLGRPIDQDENSWIGSLVAIGAMIGCFVAGWMSEKFGRKRTLLSAVVPFTIGWILIASAKVVIQLCVARVFLGFAMAFAFTVVPMYCGEIAETSVRGALGSFLQLFITFGLLYSYAIGPYVSYTVLWILCGILPIIFFGCFITMPESPYYLLKIGQREEAIASLARLRSLPPASVQKEADEMQVTWNCTASIMDLFTVKANFKAMVYTSLLAMFQQLSGINVVLFYMEGIFISAGTSLSTSVATIIVGAVQTIASCVTPVVVDRLGRKLLLIISGIGEIVTLCALGTYFYLKDALHSDVSSISILPILSLVIFIATYCLGWGPLPWTMMGEMLATNVKSKASSIAVCMCWLLAFFITKFSGTLSESFGNYTLYWLFAVFCVISVVFTVMVLPETKGKNLQQIQDELNGVSPRVSDFESGKM</sequence>
<gene>
    <name evidence="12" type="ORF">WN55_01664</name>
</gene>
<comment type="similarity">
    <text evidence="7">Belongs to the major facilitator superfamily. Sugar transporter (TC 2.A.1.1) family. Trehalose transporter subfamily.</text>
</comment>
<dbReference type="Pfam" id="PF00083">
    <property type="entry name" value="Sugar_tr"/>
    <property type="match status" value="1"/>
</dbReference>
<feature type="transmembrane region" description="Helical" evidence="10">
    <location>
        <begin position="493"/>
        <end position="512"/>
    </location>
</feature>
<feature type="compositionally biased region" description="Low complexity" evidence="9">
    <location>
        <begin position="25"/>
        <end position="35"/>
    </location>
</feature>
<feature type="region of interest" description="Disordered" evidence="9">
    <location>
        <begin position="1"/>
        <end position="60"/>
    </location>
</feature>
<feature type="transmembrane region" description="Helical" evidence="10">
    <location>
        <begin position="163"/>
        <end position="184"/>
    </location>
</feature>
<evidence type="ECO:0000256" key="6">
    <source>
        <dbReference type="ARBA" id="ARBA00023180"/>
    </source>
</evidence>
<feature type="compositionally biased region" description="Basic and acidic residues" evidence="9">
    <location>
        <begin position="37"/>
        <end position="60"/>
    </location>
</feature>
<evidence type="ECO:0000256" key="3">
    <source>
        <dbReference type="ARBA" id="ARBA00022692"/>
    </source>
</evidence>
<dbReference type="PANTHER" id="PTHR48021:SF47">
    <property type="entry name" value="GH17672P"/>
    <property type="match status" value="1"/>
</dbReference>
<dbReference type="PROSITE" id="PS50850">
    <property type="entry name" value="MFS"/>
    <property type="match status" value="1"/>
</dbReference>
<feature type="transmembrane region" description="Helical" evidence="10">
    <location>
        <begin position="220"/>
        <end position="239"/>
    </location>
</feature>
<dbReference type="PRINTS" id="PR00171">
    <property type="entry name" value="SUGRTRNSPORT"/>
</dbReference>
<feature type="transmembrane region" description="Helical" evidence="10">
    <location>
        <begin position="87"/>
        <end position="106"/>
    </location>
</feature>
<feature type="transmembrane region" description="Helical" evidence="10">
    <location>
        <begin position="390"/>
        <end position="411"/>
    </location>
</feature>
<evidence type="ECO:0000256" key="5">
    <source>
        <dbReference type="ARBA" id="ARBA00023136"/>
    </source>
</evidence>
<dbReference type="EMBL" id="KQ434899">
    <property type="protein sequence ID" value="KZC10964.1"/>
    <property type="molecule type" value="Genomic_DNA"/>
</dbReference>